<dbReference type="GO" id="GO:0007411">
    <property type="term" value="P:axon guidance"/>
    <property type="evidence" value="ECO:0007669"/>
    <property type="project" value="TreeGrafter"/>
</dbReference>
<protein>
    <recommendedName>
        <fullName evidence="8">Eph LBD domain-containing protein</fullName>
    </recommendedName>
</protein>
<dbReference type="InterPro" id="IPR003961">
    <property type="entry name" value="FN3_dom"/>
</dbReference>
<dbReference type="Proteomes" id="UP000275408">
    <property type="component" value="Unassembled WGS sequence"/>
</dbReference>
<dbReference type="InterPro" id="IPR036116">
    <property type="entry name" value="FN3_sf"/>
</dbReference>
<dbReference type="GO" id="GO:0030425">
    <property type="term" value="C:dendrite"/>
    <property type="evidence" value="ECO:0007669"/>
    <property type="project" value="TreeGrafter"/>
</dbReference>
<dbReference type="OrthoDB" id="5957492at2759"/>
<reference evidence="9 10" key="1">
    <citation type="journal article" date="2018" name="Sci. Rep.">
        <title>Comparative analysis of the Pocillopora damicornis genome highlights role of immune system in coral evolution.</title>
        <authorList>
            <person name="Cunning R."/>
            <person name="Bay R.A."/>
            <person name="Gillette P."/>
            <person name="Baker A.C."/>
            <person name="Traylor-Knowles N."/>
        </authorList>
    </citation>
    <scope>NUCLEOTIDE SEQUENCE [LARGE SCALE GENOMIC DNA]</scope>
    <source>
        <strain evidence="9">RSMAS</strain>
        <tissue evidence="9">Whole animal</tissue>
    </source>
</reference>
<evidence type="ECO:0000256" key="5">
    <source>
        <dbReference type="ARBA" id="ARBA00022989"/>
    </source>
</evidence>
<dbReference type="InterPro" id="IPR001090">
    <property type="entry name" value="Ephrin_rcpt_lig-bd_dom"/>
</dbReference>
<dbReference type="GO" id="GO:0005524">
    <property type="term" value="F:ATP binding"/>
    <property type="evidence" value="ECO:0007669"/>
    <property type="project" value="UniProtKB-KW"/>
</dbReference>
<keyword evidence="6" id="KW-0472">Membrane</keyword>
<proteinExistence type="predicted"/>
<dbReference type="InterPro" id="IPR050449">
    <property type="entry name" value="Ephrin_rcpt_TKs"/>
</dbReference>
<gene>
    <name evidence="9" type="ORF">pdam_00016102</name>
</gene>
<dbReference type="SMART" id="SM00060">
    <property type="entry name" value="FN3"/>
    <property type="match status" value="1"/>
</dbReference>
<keyword evidence="7" id="KW-0675">Receptor</keyword>
<dbReference type="PROSITE" id="PS51550">
    <property type="entry name" value="EPH_LBD"/>
    <property type="match status" value="1"/>
</dbReference>
<dbReference type="GO" id="GO:0005886">
    <property type="term" value="C:plasma membrane"/>
    <property type="evidence" value="ECO:0007669"/>
    <property type="project" value="TreeGrafter"/>
</dbReference>
<dbReference type="CDD" id="cd00063">
    <property type="entry name" value="FN3"/>
    <property type="match status" value="1"/>
</dbReference>
<comment type="caution">
    <text evidence="9">The sequence shown here is derived from an EMBL/GenBank/DDBJ whole genome shotgun (WGS) entry which is preliminary data.</text>
</comment>
<dbReference type="AlphaFoldDB" id="A0A3M6TPM7"/>
<sequence length="354" mass="39490">MYASCVVSGQQPNVWLRSNPVTIPSAVIQVYIAIQYRSKNCTMLDGDDFCREYFDLYVHQSWNKEVPEPPGNNSTYSKIAKITAPIPGVYARVTKIFGVLVKGRYITLAFHNQGSCSVIYSVVVSYFFCPEFTVGTGLVSLPRSMAPANNSEPVEGRCVVNAVHYQGIVMLDCQSDGFWNISSLQGGCVCKEKMDNAGGECRDCPERKYNNQNGLNCTVIPSTPRDVKVSFVNQSGVEITWQSPLETGDQTHVIYDVNCLIRKICSIDDVDNCLYENCSRDVRYIPNNKGLKMNNVIVMGLSSFVNYTFKIFAKNRVSEVAKRIYGDEGNFATLNIMIEGLDHSNISVPFSEQK</sequence>
<keyword evidence="10" id="KW-1185">Reference proteome</keyword>
<dbReference type="Pfam" id="PF00041">
    <property type="entry name" value="fn3"/>
    <property type="match status" value="1"/>
</dbReference>
<evidence type="ECO:0000256" key="2">
    <source>
        <dbReference type="ARBA" id="ARBA00022692"/>
    </source>
</evidence>
<evidence type="ECO:0000256" key="4">
    <source>
        <dbReference type="ARBA" id="ARBA00022840"/>
    </source>
</evidence>
<keyword evidence="3" id="KW-0547">Nucleotide-binding</keyword>
<feature type="domain" description="Eph LBD" evidence="8">
    <location>
        <begin position="1"/>
        <end position="134"/>
    </location>
</feature>
<feature type="non-terminal residue" evidence="9">
    <location>
        <position position="354"/>
    </location>
</feature>
<dbReference type="PANTHER" id="PTHR46877">
    <property type="entry name" value="EPH RECEPTOR A5"/>
    <property type="match status" value="1"/>
</dbReference>
<organism evidence="9 10">
    <name type="scientific">Pocillopora damicornis</name>
    <name type="common">Cauliflower coral</name>
    <name type="synonym">Millepora damicornis</name>
    <dbReference type="NCBI Taxonomy" id="46731"/>
    <lineage>
        <taxon>Eukaryota</taxon>
        <taxon>Metazoa</taxon>
        <taxon>Cnidaria</taxon>
        <taxon>Anthozoa</taxon>
        <taxon>Hexacorallia</taxon>
        <taxon>Scleractinia</taxon>
        <taxon>Astrocoeniina</taxon>
        <taxon>Pocilloporidae</taxon>
        <taxon>Pocillopora</taxon>
    </lineage>
</organism>
<dbReference type="GO" id="GO:0005005">
    <property type="term" value="F:transmembrane-ephrin receptor activity"/>
    <property type="evidence" value="ECO:0007669"/>
    <property type="project" value="TreeGrafter"/>
</dbReference>
<dbReference type="SUPFAM" id="SSF49785">
    <property type="entry name" value="Galactose-binding domain-like"/>
    <property type="match status" value="1"/>
</dbReference>
<keyword evidence="4" id="KW-0067">ATP-binding</keyword>
<evidence type="ECO:0000256" key="7">
    <source>
        <dbReference type="ARBA" id="ARBA00023170"/>
    </source>
</evidence>
<evidence type="ECO:0000256" key="1">
    <source>
        <dbReference type="ARBA" id="ARBA00004167"/>
    </source>
</evidence>
<dbReference type="Pfam" id="PF01404">
    <property type="entry name" value="Ephrin_lbd"/>
    <property type="match status" value="1"/>
</dbReference>
<dbReference type="Gene3D" id="2.60.120.260">
    <property type="entry name" value="Galactose-binding domain-like"/>
    <property type="match status" value="1"/>
</dbReference>
<dbReference type="PANTHER" id="PTHR46877:SF14">
    <property type="entry name" value="RECEPTOR PROTEIN-TYROSINE KINASE"/>
    <property type="match status" value="1"/>
</dbReference>
<dbReference type="InterPro" id="IPR008979">
    <property type="entry name" value="Galactose-bd-like_sf"/>
</dbReference>
<dbReference type="Gene3D" id="2.60.40.10">
    <property type="entry name" value="Immunoglobulins"/>
    <property type="match status" value="1"/>
</dbReference>
<name>A0A3M6TPM7_POCDA</name>
<keyword evidence="5" id="KW-1133">Transmembrane helix</keyword>
<dbReference type="InterPro" id="IPR013783">
    <property type="entry name" value="Ig-like_fold"/>
</dbReference>
<dbReference type="EMBL" id="RCHS01003214">
    <property type="protein sequence ID" value="RMX43375.1"/>
    <property type="molecule type" value="Genomic_DNA"/>
</dbReference>
<evidence type="ECO:0000313" key="10">
    <source>
        <dbReference type="Proteomes" id="UP000275408"/>
    </source>
</evidence>
<dbReference type="STRING" id="46731.A0A3M6TPM7"/>
<dbReference type="SUPFAM" id="SSF49265">
    <property type="entry name" value="Fibronectin type III"/>
    <property type="match status" value="1"/>
</dbReference>
<evidence type="ECO:0000259" key="8">
    <source>
        <dbReference type="PROSITE" id="PS51550"/>
    </source>
</evidence>
<evidence type="ECO:0000256" key="3">
    <source>
        <dbReference type="ARBA" id="ARBA00022741"/>
    </source>
</evidence>
<evidence type="ECO:0000256" key="6">
    <source>
        <dbReference type="ARBA" id="ARBA00023136"/>
    </source>
</evidence>
<comment type="subcellular location">
    <subcellularLocation>
        <location evidence="1">Membrane</location>
        <topology evidence="1">Single-pass membrane protein</topology>
    </subcellularLocation>
</comment>
<evidence type="ECO:0000313" key="9">
    <source>
        <dbReference type="EMBL" id="RMX43375.1"/>
    </source>
</evidence>
<accession>A0A3M6TPM7</accession>
<dbReference type="Gene3D" id="2.60.40.1770">
    <property type="entry name" value="ephrin a2 ectodomain"/>
    <property type="match status" value="1"/>
</dbReference>
<keyword evidence="2" id="KW-0812">Transmembrane</keyword>
<dbReference type="Pfam" id="PF25599">
    <property type="entry name" value="Ephrin_CRD"/>
    <property type="match status" value="1"/>
</dbReference>